<dbReference type="EMBL" id="LR899563">
    <property type="protein sequence ID" value="CAD7240623.1"/>
    <property type="molecule type" value="Genomic_DNA"/>
</dbReference>
<dbReference type="Proteomes" id="UP000677054">
    <property type="component" value="Unassembled WGS sequence"/>
</dbReference>
<feature type="region of interest" description="Disordered" evidence="4">
    <location>
        <begin position="304"/>
        <end position="325"/>
    </location>
</feature>
<dbReference type="InterPro" id="IPR002014">
    <property type="entry name" value="VHS_dom"/>
</dbReference>
<dbReference type="GO" id="GO:0005768">
    <property type="term" value="C:endosome"/>
    <property type="evidence" value="ECO:0007669"/>
    <property type="project" value="TreeGrafter"/>
</dbReference>
<feature type="domain" description="GAT" evidence="6">
    <location>
        <begin position="164"/>
        <end position="253"/>
    </location>
</feature>
<dbReference type="OrthoDB" id="2018246at2759"/>
<evidence type="ECO:0000256" key="3">
    <source>
        <dbReference type="ARBA" id="ARBA00022927"/>
    </source>
</evidence>
<evidence type="ECO:0008006" key="9">
    <source>
        <dbReference type="Google" id="ProtNLM"/>
    </source>
</evidence>
<feature type="region of interest" description="Disordered" evidence="4">
    <location>
        <begin position="403"/>
        <end position="426"/>
    </location>
</feature>
<feature type="domain" description="VHS" evidence="5">
    <location>
        <begin position="1"/>
        <end position="117"/>
    </location>
</feature>
<dbReference type="Pfam" id="PF00790">
    <property type="entry name" value="VHS"/>
    <property type="match status" value="1"/>
</dbReference>
<dbReference type="PANTHER" id="PTHR13856:SF137">
    <property type="entry name" value="GH05942P"/>
    <property type="match status" value="1"/>
</dbReference>
<evidence type="ECO:0000256" key="2">
    <source>
        <dbReference type="ARBA" id="ARBA00022448"/>
    </source>
</evidence>
<dbReference type="SUPFAM" id="SSF48464">
    <property type="entry name" value="ENTH/VHS domain"/>
    <property type="match status" value="1"/>
</dbReference>
<dbReference type="GO" id="GO:0016020">
    <property type="term" value="C:membrane"/>
    <property type="evidence" value="ECO:0007669"/>
    <property type="project" value="TreeGrafter"/>
</dbReference>
<dbReference type="SUPFAM" id="SSF89009">
    <property type="entry name" value="GAT-like domain"/>
    <property type="match status" value="1"/>
</dbReference>
<keyword evidence="8" id="KW-1185">Reference proteome</keyword>
<sequence>MEVCDMINETDDGPKDAFKAIRKKLQQNAGKNNTVIMYTLTATLGNLCEELWTSFPYSCLQQRKYSGAGPKYDPPHAVQEKVLGLIQSWAEAFRHVPDLQGVVQVYNDLRSKGIQFPATDLDSMAPIQTPPRSVEPPVQQSNTRGREDRSEAEVAPLPITLNDEQLGKVQSELDVVNGNIKVLDEMLAELKPDKEHHPQDLQLLHELYETCRAMQQRVVGLISHITNDELTAELLRINDELNGLFLRYGRFERQRKSEGKASSGTSAEVRKDSNTKPLIDFGSEDTSTSGVTGQLASLSVTAAATGHDQPAKPSTHSKSEEDSEFDIGSSYADNINIDQTNKSLAEAARSRLHPEVDGSLDLQLQRESDFDEMEAWLKENPDSTDPVTSSEFDRFLAERAAVAERLPPARSDSSKKAETENSLFGL</sequence>
<dbReference type="GO" id="GO:0035091">
    <property type="term" value="F:phosphatidylinositol binding"/>
    <property type="evidence" value="ECO:0007669"/>
    <property type="project" value="InterPro"/>
</dbReference>
<gene>
    <name evidence="7" type="ORF">DSTB1V02_LOCUS642</name>
</gene>
<dbReference type="Pfam" id="PF03127">
    <property type="entry name" value="GAT"/>
    <property type="match status" value="1"/>
</dbReference>
<accession>A0A7R8WYL4</accession>
<keyword evidence="2" id="KW-0813">Transport</keyword>
<dbReference type="Gene3D" id="1.20.58.160">
    <property type="match status" value="1"/>
</dbReference>
<evidence type="ECO:0000256" key="4">
    <source>
        <dbReference type="SAM" id="MobiDB-lite"/>
    </source>
</evidence>
<reference evidence="7" key="1">
    <citation type="submission" date="2020-11" db="EMBL/GenBank/DDBJ databases">
        <authorList>
            <person name="Tran Van P."/>
        </authorList>
    </citation>
    <scope>NUCLEOTIDE SEQUENCE</scope>
</reference>
<dbReference type="PROSITE" id="PS50909">
    <property type="entry name" value="GAT"/>
    <property type="match status" value="1"/>
</dbReference>
<proteinExistence type="inferred from homology"/>
<dbReference type="InterPro" id="IPR004152">
    <property type="entry name" value="GAT_dom"/>
</dbReference>
<dbReference type="InterPro" id="IPR038425">
    <property type="entry name" value="GAT_sf"/>
</dbReference>
<dbReference type="AlphaFoldDB" id="A0A7R8WYL4"/>
<evidence type="ECO:0000259" key="5">
    <source>
        <dbReference type="PROSITE" id="PS50179"/>
    </source>
</evidence>
<dbReference type="Gene3D" id="1.25.40.90">
    <property type="match status" value="1"/>
</dbReference>
<evidence type="ECO:0000313" key="7">
    <source>
        <dbReference type="EMBL" id="CAD7240623.1"/>
    </source>
</evidence>
<evidence type="ECO:0000313" key="8">
    <source>
        <dbReference type="Proteomes" id="UP000677054"/>
    </source>
</evidence>
<dbReference type="InterPro" id="IPR008942">
    <property type="entry name" value="ENTH_VHS"/>
</dbReference>
<feature type="region of interest" description="Disordered" evidence="4">
    <location>
        <begin position="255"/>
        <end position="292"/>
    </location>
</feature>
<dbReference type="GO" id="GO:0043130">
    <property type="term" value="F:ubiquitin binding"/>
    <property type="evidence" value="ECO:0007669"/>
    <property type="project" value="InterPro"/>
</dbReference>
<dbReference type="GO" id="GO:0015031">
    <property type="term" value="P:protein transport"/>
    <property type="evidence" value="ECO:0007669"/>
    <property type="project" value="UniProtKB-KW"/>
</dbReference>
<evidence type="ECO:0000256" key="1">
    <source>
        <dbReference type="ARBA" id="ARBA00007708"/>
    </source>
</evidence>
<comment type="similarity">
    <text evidence="1">Belongs to the TOM1 family.</text>
</comment>
<protein>
    <recommendedName>
        <fullName evidence="9">Target of Myb protein 1</fullName>
    </recommendedName>
</protein>
<organism evidence="7">
    <name type="scientific">Darwinula stevensoni</name>
    <dbReference type="NCBI Taxonomy" id="69355"/>
    <lineage>
        <taxon>Eukaryota</taxon>
        <taxon>Metazoa</taxon>
        <taxon>Ecdysozoa</taxon>
        <taxon>Arthropoda</taxon>
        <taxon>Crustacea</taxon>
        <taxon>Oligostraca</taxon>
        <taxon>Ostracoda</taxon>
        <taxon>Podocopa</taxon>
        <taxon>Podocopida</taxon>
        <taxon>Darwinulocopina</taxon>
        <taxon>Darwinuloidea</taxon>
        <taxon>Darwinulidae</taxon>
        <taxon>Darwinula</taxon>
    </lineage>
</organism>
<feature type="region of interest" description="Disordered" evidence="4">
    <location>
        <begin position="120"/>
        <end position="152"/>
    </location>
</feature>
<dbReference type="GO" id="GO:0007165">
    <property type="term" value="P:signal transduction"/>
    <property type="evidence" value="ECO:0007669"/>
    <property type="project" value="TreeGrafter"/>
</dbReference>
<dbReference type="PROSITE" id="PS50179">
    <property type="entry name" value="VHS"/>
    <property type="match status" value="1"/>
</dbReference>
<dbReference type="GO" id="GO:0030276">
    <property type="term" value="F:clathrin binding"/>
    <property type="evidence" value="ECO:0007669"/>
    <property type="project" value="TreeGrafter"/>
</dbReference>
<dbReference type="PIRSF" id="PIRSF036948">
    <property type="entry name" value="TOM1"/>
    <property type="match status" value="1"/>
</dbReference>
<dbReference type="SMART" id="SM00288">
    <property type="entry name" value="VHS"/>
    <property type="match status" value="1"/>
</dbReference>
<keyword evidence="3" id="KW-0653">Protein transport</keyword>
<dbReference type="PANTHER" id="PTHR13856">
    <property type="entry name" value="VHS DOMAIN CONTAINING PROTEIN FAMILY"/>
    <property type="match status" value="1"/>
</dbReference>
<dbReference type="EMBL" id="CAJPEV010000046">
    <property type="protein sequence ID" value="CAG0879532.1"/>
    <property type="molecule type" value="Genomic_DNA"/>
</dbReference>
<name>A0A7R8WYL4_9CRUS</name>
<evidence type="ECO:0000259" key="6">
    <source>
        <dbReference type="PROSITE" id="PS50909"/>
    </source>
</evidence>
<dbReference type="InterPro" id="IPR014645">
    <property type="entry name" value="TOM1"/>
</dbReference>
<dbReference type="CDD" id="cd14233">
    <property type="entry name" value="GAT_TOM1_like"/>
    <property type="match status" value="1"/>
</dbReference>